<keyword evidence="5" id="KW-1052">Target cell membrane</keyword>
<keyword evidence="6" id="KW-0800">Toxin</keyword>
<dbReference type="GO" id="GO:0044218">
    <property type="term" value="C:other organism cell membrane"/>
    <property type="evidence" value="ECO:0007669"/>
    <property type="project" value="UniProtKB-KW"/>
</dbReference>
<dbReference type="PROSITE" id="PS50088">
    <property type="entry name" value="ANK_REPEAT"/>
    <property type="match status" value="2"/>
</dbReference>
<evidence type="ECO:0000256" key="10">
    <source>
        <dbReference type="PROSITE-ProRule" id="PRU00023"/>
    </source>
</evidence>
<gene>
    <name evidence="12" type="primary">AVEN_190386_1</name>
    <name evidence="12" type="ORF">TNCT_293981</name>
</gene>
<evidence type="ECO:0000256" key="4">
    <source>
        <dbReference type="ARBA" id="ARBA00022525"/>
    </source>
</evidence>
<evidence type="ECO:0000256" key="9">
    <source>
        <dbReference type="ARBA" id="ARBA00023298"/>
    </source>
</evidence>
<keyword evidence="4" id="KW-0964">Secreted</keyword>
<dbReference type="PANTHER" id="PTHR24183:SF1">
    <property type="entry name" value="FIBRONECTIN TYPE 3 AND ANKYRIN REPEAT DOMAINS PROTEIN 1"/>
    <property type="match status" value="1"/>
</dbReference>
<reference evidence="12" key="1">
    <citation type="submission" date="2020-07" db="EMBL/GenBank/DDBJ databases">
        <title>Multicomponent nature underlies the extraordinary mechanical properties of spider dragline silk.</title>
        <authorList>
            <person name="Kono N."/>
            <person name="Nakamura H."/>
            <person name="Mori M."/>
            <person name="Yoshida Y."/>
            <person name="Ohtoshi R."/>
            <person name="Malay A.D."/>
            <person name="Moran D.A.P."/>
            <person name="Tomita M."/>
            <person name="Numata K."/>
            <person name="Arakawa K."/>
        </authorList>
    </citation>
    <scope>NUCLEOTIDE SEQUENCE</scope>
</reference>
<dbReference type="InterPro" id="IPR023780">
    <property type="entry name" value="Chromo_domain"/>
</dbReference>
<evidence type="ECO:0000256" key="7">
    <source>
        <dbReference type="ARBA" id="ARBA00022699"/>
    </source>
</evidence>
<keyword evidence="8" id="KW-0638">Presynaptic neurotoxin</keyword>
<dbReference type="SMART" id="SM00298">
    <property type="entry name" value="CHROMO"/>
    <property type="match status" value="1"/>
</dbReference>
<dbReference type="EMBL" id="BMAO01020913">
    <property type="protein sequence ID" value="GFQ70724.1"/>
    <property type="molecule type" value="Genomic_DNA"/>
</dbReference>
<comment type="subcellular location">
    <subcellularLocation>
        <location evidence="2">Secreted</location>
    </subcellularLocation>
    <subcellularLocation>
        <location evidence="1">Target cell membrane</location>
    </subcellularLocation>
</comment>
<keyword evidence="7" id="KW-0528">Neurotoxin</keyword>
<dbReference type="InterPro" id="IPR002110">
    <property type="entry name" value="Ankyrin_rpt"/>
</dbReference>
<keyword evidence="9" id="KW-0472">Membrane</keyword>
<dbReference type="GO" id="GO:0090729">
    <property type="term" value="F:toxin activity"/>
    <property type="evidence" value="ECO:0007669"/>
    <property type="project" value="UniProtKB-KW"/>
</dbReference>
<dbReference type="PANTHER" id="PTHR24183">
    <property type="entry name" value="FIBRONECTIN TYPE 3 AND ANKYRIN REPEAT DOMAINS PROTEIN 1"/>
    <property type="match status" value="1"/>
</dbReference>
<feature type="repeat" description="ANK" evidence="10">
    <location>
        <begin position="414"/>
        <end position="446"/>
    </location>
</feature>
<dbReference type="PROSITE" id="PS50297">
    <property type="entry name" value="ANK_REP_REGION"/>
    <property type="match status" value="1"/>
</dbReference>
<dbReference type="Pfam" id="PF12796">
    <property type="entry name" value="Ank_2"/>
    <property type="match status" value="1"/>
</dbReference>
<dbReference type="PROSITE" id="PS50013">
    <property type="entry name" value="CHROMO_2"/>
    <property type="match status" value="1"/>
</dbReference>
<dbReference type="Gene3D" id="1.25.40.20">
    <property type="entry name" value="Ankyrin repeat-containing domain"/>
    <property type="match status" value="1"/>
</dbReference>
<dbReference type="Proteomes" id="UP000887116">
    <property type="component" value="Unassembled WGS sequence"/>
</dbReference>
<comment type="caution">
    <text evidence="12">The sequence shown here is derived from an EMBL/GenBank/DDBJ whole genome shotgun (WGS) entry which is preliminary data.</text>
</comment>
<protein>
    <recommendedName>
        <fullName evidence="11">Chromo domain-containing protein</fullName>
    </recommendedName>
</protein>
<dbReference type="SUPFAM" id="SSF48403">
    <property type="entry name" value="Ankyrin repeat"/>
    <property type="match status" value="1"/>
</dbReference>
<dbReference type="InterPro" id="IPR036770">
    <property type="entry name" value="Ankyrin_rpt-contain_sf"/>
</dbReference>
<accession>A0A8X6F6B3</accession>
<feature type="repeat" description="ANK" evidence="10">
    <location>
        <begin position="447"/>
        <end position="479"/>
    </location>
</feature>
<name>A0A8X6F6B3_TRICU</name>
<evidence type="ECO:0000256" key="1">
    <source>
        <dbReference type="ARBA" id="ARBA00004175"/>
    </source>
</evidence>
<keyword evidence="13" id="KW-1185">Reference proteome</keyword>
<dbReference type="GO" id="GO:0006887">
    <property type="term" value="P:exocytosis"/>
    <property type="evidence" value="ECO:0007669"/>
    <property type="project" value="UniProtKB-KW"/>
</dbReference>
<evidence type="ECO:0000256" key="8">
    <source>
        <dbReference type="ARBA" id="ARBA00023028"/>
    </source>
</evidence>
<evidence type="ECO:0000256" key="2">
    <source>
        <dbReference type="ARBA" id="ARBA00004613"/>
    </source>
</evidence>
<dbReference type="SUPFAM" id="SSF54160">
    <property type="entry name" value="Chromo domain-like"/>
    <property type="match status" value="1"/>
</dbReference>
<dbReference type="Gene3D" id="2.40.50.40">
    <property type="match status" value="1"/>
</dbReference>
<dbReference type="InterPro" id="IPR016197">
    <property type="entry name" value="Chromo-like_dom_sf"/>
</dbReference>
<dbReference type="GO" id="GO:0005694">
    <property type="term" value="C:chromosome"/>
    <property type="evidence" value="ECO:0007669"/>
    <property type="project" value="UniProtKB-ARBA"/>
</dbReference>
<evidence type="ECO:0000256" key="6">
    <source>
        <dbReference type="ARBA" id="ARBA00022656"/>
    </source>
</evidence>
<dbReference type="GO" id="GO:0044231">
    <property type="term" value="C:host cell presynaptic membrane"/>
    <property type="evidence" value="ECO:0007669"/>
    <property type="project" value="UniProtKB-KW"/>
</dbReference>
<evidence type="ECO:0000256" key="3">
    <source>
        <dbReference type="ARBA" id="ARBA00022483"/>
    </source>
</evidence>
<dbReference type="CDD" id="cd00024">
    <property type="entry name" value="CD_CSD"/>
    <property type="match status" value="1"/>
</dbReference>
<keyword evidence="10" id="KW-0040">ANK repeat</keyword>
<dbReference type="SMART" id="SM00248">
    <property type="entry name" value="ANK"/>
    <property type="match status" value="3"/>
</dbReference>
<evidence type="ECO:0000259" key="11">
    <source>
        <dbReference type="PROSITE" id="PS50013"/>
    </source>
</evidence>
<dbReference type="Pfam" id="PF00385">
    <property type="entry name" value="Chromo"/>
    <property type="match status" value="1"/>
</dbReference>
<dbReference type="GO" id="GO:0005634">
    <property type="term" value="C:nucleus"/>
    <property type="evidence" value="ECO:0007669"/>
    <property type="project" value="TreeGrafter"/>
</dbReference>
<dbReference type="GO" id="GO:0042981">
    <property type="term" value="P:regulation of apoptotic process"/>
    <property type="evidence" value="ECO:0007669"/>
    <property type="project" value="TreeGrafter"/>
</dbReference>
<dbReference type="GO" id="GO:0005576">
    <property type="term" value="C:extracellular region"/>
    <property type="evidence" value="ECO:0007669"/>
    <property type="project" value="UniProtKB-SubCell"/>
</dbReference>
<dbReference type="OrthoDB" id="1918685at2759"/>
<evidence type="ECO:0000256" key="5">
    <source>
        <dbReference type="ARBA" id="ARBA00022537"/>
    </source>
</evidence>
<dbReference type="InterPro" id="IPR000953">
    <property type="entry name" value="Chromo/chromo_shadow_dom"/>
</dbReference>
<evidence type="ECO:0000313" key="12">
    <source>
        <dbReference type="EMBL" id="GFQ70724.1"/>
    </source>
</evidence>
<evidence type="ECO:0000313" key="13">
    <source>
        <dbReference type="Proteomes" id="UP000887116"/>
    </source>
</evidence>
<keyword evidence="9" id="KW-1053">Target membrane</keyword>
<proteinExistence type="predicted"/>
<keyword evidence="3" id="KW-0268">Exocytosis</keyword>
<sequence>MVDTEPKLFLIQGDVYEVEKLVAVKIVKGQKLYRVRWRGYGKDSDTLEPEENLLSCKDMILDLEKKIRERHQKRKNKKLFKPQICTKELRSSKNNICSRPFPSSLMESDFMRVTSDCNKILKDASTWQATEVHPSGTNSKDTFWRDFDEGKISVSGTVYDKDMYSKVKERAERAARTVNLSEGHKNLEIGQKENPLPPLCPKVVLKRKPVNRTSSESLMYKSSFKVKPMGLQIRKRKKYDVLRDYRKRKSRIHRKRNLDENGRRKMIYRNSDKSDHEYGQNGSNILQELLINEELKGSVLPDYVLNSSKSDSCGSKVKDMRIKLQRDSTCEEMMKGEGRKNSLMCKISMQDAMKSYNQGVKKDERNSSHRNSANMDATIRKVFSSMIDAVVNDHLEKVERLCQNNCVINCCQEDGTTALMVASQLGHYFATKALLKANAHKDKQNKKGETALMMACKNGHAQIAKLLLEHGANFALTNAEGINVLRIVNQYASQPKIHDILIEHIVRVVSQFESGARLQVRHIAQIKYALFPIQCFSLNEGPKYSIYFHHHVKLESPEKNGNQNLLFIARATINTSSVLCQFDADTLVHHISINGVKQDLFSENISSVFKVTGLKNGSNKVSIATAHYPESELKLIVCAYKVHRSMLGFPTQKLKSE</sequence>
<dbReference type="AlphaFoldDB" id="A0A8X6F6B3"/>
<organism evidence="12 13">
    <name type="scientific">Trichonephila clavata</name>
    <name type="common">Joro spider</name>
    <name type="synonym">Nephila clavata</name>
    <dbReference type="NCBI Taxonomy" id="2740835"/>
    <lineage>
        <taxon>Eukaryota</taxon>
        <taxon>Metazoa</taxon>
        <taxon>Ecdysozoa</taxon>
        <taxon>Arthropoda</taxon>
        <taxon>Chelicerata</taxon>
        <taxon>Arachnida</taxon>
        <taxon>Araneae</taxon>
        <taxon>Araneomorphae</taxon>
        <taxon>Entelegynae</taxon>
        <taxon>Araneoidea</taxon>
        <taxon>Nephilidae</taxon>
        <taxon>Trichonephila</taxon>
    </lineage>
</organism>
<feature type="domain" description="Chromo" evidence="11">
    <location>
        <begin position="16"/>
        <end position="75"/>
    </location>
</feature>